<gene>
    <name evidence="9" type="ORF">H2LOC_014450</name>
</gene>
<dbReference type="PROSITE" id="PS00675">
    <property type="entry name" value="SIGMA54_INTERACT_1"/>
    <property type="match status" value="1"/>
</dbReference>
<dbReference type="Gene3D" id="1.10.10.60">
    <property type="entry name" value="Homeodomain-like"/>
    <property type="match status" value="1"/>
</dbReference>
<dbReference type="GO" id="GO:0000160">
    <property type="term" value="P:phosphorelay signal transduction system"/>
    <property type="evidence" value="ECO:0007669"/>
    <property type="project" value="UniProtKB-KW"/>
</dbReference>
<dbReference type="CDD" id="cd00130">
    <property type="entry name" value="PAS"/>
    <property type="match status" value="1"/>
</dbReference>
<dbReference type="InterPro" id="IPR000014">
    <property type="entry name" value="PAS"/>
</dbReference>
<name>A0A6B8KK51_9HYPH</name>
<keyword evidence="2" id="KW-0067">ATP-binding</keyword>
<keyword evidence="10" id="KW-1185">Reference proteome</keyword>
<dbReference type="PROSITE" id="PS00676">
    <property type="entry name" value="SIGMA54_INTERACT_2"/>
    <property type="match status" value="1"/>
</dbReference>
<dbReference type="CDD" id="cd00009">
    <property type="entry name" value="AAA"/>
    <property type="match status" value="1"/>
</dbReference>
<evidence type="ECO:0000313" key="9">
    <source>
        <dbReference type="EMBL" id="QGM48092.1"/>
    </source>
</evidence>
<organism evidence="9 10">
    <name type="scientific">Methylocystis heyeri</name>
    <dbReference type="NCBI Taxonomy" id="391905"/>
    <lineage>
        <taxon>Bacteria</taxon>
        <taxon>Pseudomonadati</taxon>
        <taxon>Pseudomonadota</taxon>
        <taxon>Alphaproteobacteria</taxon>
        <taxon>Hyphomicrobiales</taxon>
        <taxon>Methylocystaceae</taxon>
        <taxon>Methylocystis</taxon>
    </lineage>
</organism>
<reference evidence="9 10" key="1">
    <citation type="submission" date="2019-11" db="EMBL/GenBank/DDBJ databases">
        <title>The genome sequence of Methylocystis heyeri.</title>
        <authorList>
            <person name="Oshkin I.Y."/>
            <person name="Miroshnikov K."/>
            <person name="Dedysh S.N."/>
        </authorList>
    </citation>
    <scope>NUCLEOTIDE SEQUENCE [LARGE SCALE GENOMIC DNA]</scope>
    <source>
        <strain evidence="9 10">H2</strain>
    </source>
</reference>
<dbReference type="PANTHER" id="PTHR32071:SF77">
    <property type="entry name" value="TRANSCRIPTIONAL REGULATORY PROTEIN"/>
    <property type="match status" value="1"/>
</dbReference>
<dbReference type="FunFam" id="3.40.50.300:FF:000006">
    <property type="entry name" value="DNA-binding transcriptional regulator NtrC"/>
    <property type="match status" value="1"/>
</dbReference>
<evidence type="ECO:0000256" key="2">
    <source>
        <dbReference type="ARBA" id="ARBA00022840"/>
    </source>
</evidence>
<dbReference type="GO" id="GO:0006355">
    <property type="term" value="P:regulation of DNA-templated transcription"/>
    <property type="evidence" value="ECO:0007669"/>
    <property type="project" value="InterPro"/>
</dbReference>
<protein>
    <submittedName>
        <fullName evidence="9">AAA domain-containing protein</fullName>
    </submittedName>
</protein>
<dbReference type="SUPFAM" id="SSF46689">
    <property type="entry name" value="Homeodomain-like"/>
    <property type="match status" value="1"/>
</dbReference>
<dbReference type="InterPro" id="IPR025662">
    <property type="entry name" value="Sigma_54_int_dom_ATP-bd_1"/>
</dbReference>
<dbReference type="PROSITE" id="PS50045">
    <property type="entry name" value="SIGMA54_INTERACT_4"/>
    <property type="match status" value="1"/>
</dbReference>
<evidence type="ECO:0000256" key="1">
    <source>
        <dbReference type="ARBA" id="ARBA00022741"/>
    </source>
</evidence>
<dbReference type="Gene3D" id="1.10.8.60">
    <property type="match status" value="1"/>
</dbReference>
<dbReference type="SMART" id="SM00382">
    <property type="entry name" value="AAA"/>
    <property type="match status" value="1"/>
</dbReference>
<feature type="domain" description="Sigma-54 factor interaction" evidence="8">
    <location>
        <begin position="340"/>
        <end position="559"/>
    </location>
</feature>
<evidence type="ECO:0000256" key="6">
    <source>
        <dbReference type="ARBA" id="ARBA00023163"/>
    </source>
</evidence>
<dbReference type="AlphaFoldDB" id="A0A6B8KK51"/>
<keyword evidence="6" id="KW-0804">Transcription</keyword>
<dbReference type="OrthoDB" id="9802388at2"/>
<dbReference type="InterPro" id="IPR058031">
    <property type="entry name" value="AAA_lid_NorR"/>
</dbReference>
<dbReference type="Pfam" id="PF00158">
    <property type="entry name" value="Sigma54_activat"/>
    <property type="match status" value="1"/>
</dbReference>
<dbReference type="KEGG" id="mhey:H2LOC_014450"/>
<dbReference type="Pfam" id="PF02954">
    <property type="entry name" value="HTH_8"/>
    <property type="match status" value="1"/>
</dbReference>
<dbReference type="Gene3D" id="3.30.450.40">
    <property type="match status" value="1"/>
</dbReference>
<dbReference type="EMBL" id="CP046052">
    <property type="protein sequence ID" value="QGM48092.1"/>
    <property type="molecule type" value="Genomic_DNA"/>
</dbReference>
<evidence type="ECO:0000313" key="10">
    <source>
        <dbReference type="Proteomes" id="UP000309061"/>
    </source>
</evidence>
<accession>A0A6B8KK51</accession>
<keyword evidence="4" id="KW-0805">Transcription regulation</keyword>
<dbReference type="InterPro" id="IPR002197">
    <property type="entry name" value="HTH_Fis"/>
</dbReference>
<dbReference type="Pfam" id="PF25601">
    <property type="entry name" value="AAA_lid_14"/>
    <property type="match status" value="1"/>
</dbReference>
<proteinExistence type="predicted"/>
<dbReference type="InterPro" id="IPR002078">
    <property type="entry name" value="Sigma_54_int"/>
</dbReference>
<dbReference type="InterPro" id="IPR025943">
    <property type="entry name" value="Sigma_54_int_dom_ATP-bd_2"/>
</dbReference>
<dbReference type="PANTHER" id="PTHR32071">
    <property type="entry name" value="TRANSCRIPTIONAL REGULATORY PROTEIN"/>
    <property type="match status" value="1"/>
</dbReference>
<dbReference type="Proteomes" id="UP000309061">
    <property type="component" value="Chromosome"/>
</dbReference>
<dbReference type="InterPro" id="IPR003593">
    <property type="entry name" value="AAA+_ATPase"/>
</dbReference>
<feature type="region of interest" description="Disordered" evidence="7">
    <location>
        <begin position="293"/>
        <end position="329"/>
    </location>
</feature>
<dbReference type="InterPro" id="IPR009057">
    <property type="entry name" value="Homeodomain-like_sf"/>
</dbReference>
<dbReference type="SUPFAM" id="SSF52540">
    <property type="entry name" value="P-loop containing nucleoside triphosphate hydrolases"/>
    <property type="match status" value="1"/>
</dbReference>
<evidence type="ECO:0000256" key="3">
    <source>
        <dbReference type="ARBA" id="ARBA00023012"/>
    </source>
</evidence>
<dbReference type="Gene3D" id="3.40.50.300">
    <property type="entry name" value="P-loop containing nucleotide triphosphate hydrolases"/>
    <property type="match status" value="1"/>
</dbReference>
<sequence length="666" mass="72949">MKQSGQPPSGADWVRPRVAEAWARCIDEHHLPPGLDLAPRNNPATASPKDFELWRRGWCGAFAATLSAMVYDFRSYLDESSVTLLLSDTAGRLIYILDAGLDVRPGGVRMVRIGADWSEAEIGNTGIGTAGLLKAPAAFNGKEHFARAFHPYATAGCPILAPDGGLKALVGIVTDRRDAASLILGFLKLACQLLEEKLFDYFFSSGQLLRLRNGDVAENSSGRAGLVEGRIAVSEDGIVKGANQSALELVGGLTREQILGRSLSSLIQVEIAALTESKGEVHVLSETGRPLRVESRRLGPETARSSYLSPRKPGSRPLTNEKATAPRSAEWRDSILDTALQKAVNLQVQKIPLLITGESGVGKDYLVRRLHACGSRSDRPLVAINCAAIPRELIESELFGYEGGSFTGARSKGRNGKFVDADKGIIFLDEIGDMPLDLQATLLRVLESSEVVPIGGNRPLSVDVQVVAATNCSLQQMVQKGSFRRDLYYRLNGVQLWLPPLRERPDRLQLIAQLLRQEHQSLGLTAEKKPSDEVWRLFFKHPWPGNIREVRNVLRSLIAVTRGHVIEVADLPRDFLEEMSLVSKPLAASRFETEDALRHEVADDDPHRIEPGGLADWEARAVRTALTTSEGNVAKAARALGITRATLYHKMARYGLRSDKRIISKI</sequence>
<dbReference type="GO" id="GO:0005524">
    <property type="term" value="F:ATP binding"/>
    <property type="evidence" value="ECO:0007669"/>
    <property type="project" value="UniProtKB-KW"/>
</dbReference>
<dbReference type="InterPro" id="IPR029016">
    <property type="entry name" value="GAF-like_dom_sf"/>
</dbReference>
<keyword evidence="5" id="KW-0010">Activator</keyword>
<dbReference type="InterPro" id="IPR027417">
    <property type="entry name" value="P-loop_NTPase"/>
</dbReference>
<evidence type="ECO:0000256" key="7">
    <source>
        <dbReference type="SAM" id="MobiDB-lite"/>
    </source>
</evidence>
<evidence type="ECO:0000256" key="4">
    <source>
        <dbReference type="ARBA" id="ARBA00023015"/>
    </source>
</evidence>
<keyword evidence="1" id="KW-0547">Nucleotide-binding</keyword>
<evidence type="ECO:0000259" key="8">
    <source>
        <dbReference type="PROSITE" id="PS50045"/>
    </source>
</evidence>
<dbReference type="PRINTS" id="PR01590">
    <property type="entry name" value="HTHFIS"/>
</dbReference>
<keyword evidence="3" id="KW-0902">Two-component regulatory system</keyword>
<dbReference type="GO" id="GO:0043565">
    <property type="term" value="F:sequence-specific DNA binding"/>
    <property type="evidence" value="ECO:0007669"/>
    <property type="project" value="InterPro"/>
</dbReference>
<evidence type="ECO:0000256" key="5">
    <source>
        <dbReference type="ARBA" id="ARBA00023159"/>
    </source>
</evidence>